<keyword evidence="14" id="KW-1185">Reference proteome</keyword>
<dbReference type="SUPFAM" id="SSF48452">
    <property type="entry name" value="TPR-like"/>
    <property type="match status" value="2"/>
</dbReference>
<dbReference type="InterPro" id="IPR005467">
    <property type="entry name" value="His_kinase_dom"/>
</dbReference>
<evidence type="ECO:0000313" key="13">
    <source>
        <dbReference type="EMBL" id="SHI37339.1"/>
    </source>
</evidence>
<dbReference type="CDD" id="cd16917">
    <property type="entry name" value="HATPase_UhpB-NarQ-NarX-like"/>
    <property type="match status" value="1"/>
</dbReference>
<dbReference type="PANTHER" id="PTHR24421:SF10">
    <property type="entry name" value="NITRATE_NITRITE SENSOR PROTEIN NARQ"/>
    <property type="match status" value="1"/>
</dbReference>
<evidence type="ECO:0000256" key="4">
    <source>
        <dbReference type="ARBA" id="ARBA00022679"/>
    </source>
</evidence>
<feature type="chain" id="PRO_5012748230" description="histidine kinase" evidence="11">
    <location>
        <begin position="20"/>
        <end position="612"/>
    </location>
</feature>
<gene>
    <name evidence="13" type="ORF">SAMN05444363_0279</name>
</gene>
<evidence type="ECO:0000256" key="7">
    <source>
        <dbReference type="ARBA" id="ARBA00022840"/>
    </source>
</evidence>
<dbReference type="SMART" id="SM00387">
    <property type="entry name" value="HATPase_c"/>
    <property type="match status" value="1"/>
</dbReference>
<evidence type="ECO:0000313" key="14">
    <source>
        <dbReference type="Proteomes" id="UP000184488"/>
    </source>
</evidence>
<keyword evidence="7" id="KW-0067">ATP-binding</keyword>
<keyword evidence="4" id="KW-0808">Transferase</keyword>
<dbReference type="EMBL" id="FQZI01000001">
    <property type="protein sequence ID" value="SHI37339.1"/>
    <property type="molecule type" value="Genomic_DNA"/>
</dbReference>
<dbReference type="RefSeq" id="WP_073307866.1">
    <property type="nucleotide sequence ID" value="NZ_FQZI01000001.1"/>
</dbReference>
<evidence type="ECO:0000256" key="8">
    <source>
        <dbReference type="ARBA" id="ARBA00023012"/>
    </source>
</evidence>
<dbReference type="InterPro" id="IPR050482">
    <property type="entry name" value="Sensor_HK_TwoCompSys"/>
</dbReference>
<dbReference type="PANTHER" id="PTHR24421">
    <property type="entry name" value="NITRATE/NITRITE SENSOR PROTEIN NARX-RELATED"/>
    <property type="match status" value="1"/>
</dbReference>
<dbReference type="Gene3D" id="3.30.565.10">
    <property type="entry name" value="Histidine kinase-like ATPase, C-terminal domain"/>
    <property type="match status" value="1"/>
</dbReference>
<dbReference type="InterPro" id="IPR003594">
    <property type="entry name" value="HATPase_dom"/>
</dbReference>
<dbReference type="Pfam" id="PF13424">
    <property type="entry name" value="TPR_12"/>
    <property type="match status" value="1"/>
</dbReference>
<evidence type="ECO:0000256" key="1">
    <source>
        <dbReference type="ARBA" id="ARBA00000085"/>
    </source>
</evidence>
<feature type="transmembrane region" description="Helical" evidence="10">
    <location>
        <begin position="366"/>
        <end position="386"/>
    </location>
</feature>
<proteinExistence type="predicted"/>
<dbReference type="AlphaFoldDB" id="A0A1M6ALF3"/>
<feature type="repeat" description="TPR" evidence="9">
    <location>
        <begin position="209"/>
        <end position="242"/>
    </location>
</feature>
<comment type="catalytic activity">
    <reaction evidence="1">
        <text>ATP + protein L-histidine = ADP + protein N-phospho-L-histidine.</text>
        <dbReference type="EC" id="2.7.13.3"/>
    </reaction>
</comment>
<evidence type="ECO:0000256" key="5">
    <source>
        <dbReference type="ARBA" id="ARBA00022741"/>
    </source>
</evidence>
<reference evidence="14" key="1">
    <citation type="submission" date="2016-11" db="EMBL/GenBank/DDBJ databases">
        <authorList>
            <person name="Varghese N."/>
            <person name="Submissions S."/>
        </authorList>
    </citation>
    <scope>NUCLEOTIDE SEQUENCE [LARGE SCALE GENOMIC DNA]</scope>
    <source>
        <strain evidence="14">DSM 18829</strain>
    </source>
</reference>
<evidence type="ECO:0000256" key="6">
    <source>
        <dbReference type="ARBA" id="ARBA00022777"/>
    </source>
</evidence>
<dbReference type="SMART" id="SM00028">
    <property type="entry name" value="TPR"/>
    <property type="match status" value="6"/>
</dbReference>
<dbReference type="OrthoDB" id="9778366at2"/>
<dbReference type="GO" id="GO:0016020">
    <property type="term" value="C:membrane"/>
    <property type="evidence" value="ECO:0007669"/>
    <property type="project" value="InterPro"/>
</dbReference>
<evidence type="ECO:0000256" key="3">
    <source>
        <dbReference type="ARBA" id="ARBA00022553"/>
    </source>
</evidence>
<dbReference type="InterPro" id="IPR011990">
    <property type="entry name" value="TPR-like_helical_dom_sf"/>
</dbReference>
<keyword evidence="10" id="KW-1133">Transmembrane helix</keyword>
<dbReference type="Pfam" id="PF02518">
    <property type="entry name" value="HATPase_c"/>
    <property type="match status" value="1"/>
</dbReference>
<protein>
    <recommendedName>
        <fullName evidence="2">histidine kinase</fullName>
        <ecNumber evidence="2">2.7.13.3</ecNumber>
    </recommendedName>
</protein>
<dbReference type="STRING" id="415425.SAMN05444363_0279"/>
<keyword evidence="10" id="KW-0472">Membrane</keyword>
<keyword evidence="5" id="KW-0547">Nucleotide-binding</keyword>
<evidence type="ECO:0000256" key="11">
    <source>
        <dbReference type="SAM" id="SignalP"/>
    </source>
</evidence>
<keyword evidence="9" id="KW-0802">TPR repeat</keyword>
<name>A0A1M6ALF3_9FLAO</name>
<dbReference type="Pfam" id="PF13181">
    <property type="entry name" value="TPR_8"/>
    <property type="match status" value="2"/>
</dbReference>
<dbReference type="PROSITE" id="PS50109">
    <property type="entry name" value="HIS_KIN"/>
    <property type="match status" value="1"/>
</dbReference>
<dbReference type="InterPro" id="IPR019734">
    <property type="entry name" value="TPR_rpt"/>
</dbReference>
<dbReference type="SUPFAM" id="SSF55874">
    <property type="entry name" value="ATPase domain of HSP90 chaperone/DNA topoisomerase II/histidine kinase"/>
    <property type="match status" value="1"/>
</dbReference>
<evidence type="ECO:0000256" key="10">
    <source>
        <dbReference type="SAM" id="Phobius"/>
    </source>
</evidence>
<dbReference type="Proteomes" id="UP000184488">
    <property type="component" value="Unassembled WGS sequence"/>
</dbReference>
<keyword evidence="11" id="KW-0732">Signal</keyword>
<keyword evidence="6" id="KW-0418">Kinase</keyword>
<dbReference type="GO" id="GO:0005524">
    <property type="term" value="F:ATP binding"/>
    <property type="evidence" value="ECO:0007669"/>
    <property type="project" value="UniProtKB-KW"/>
</dbReference>
<accession>A0A1M6ALF3</accession>
<evidence type="ECO:0000259" key="12">
    <source>
        <dbReference type="PROSITE" id="PS50109"/>
    </source>
</evidence>
<organism evidence="13 14">
    <name type="scientific">Flavobacterium terrae</name>
    <dbReference type="NCBI Taxonomy" id="415425"/>
    <lineage>
        <taxon>Bacteria</taxon>
        <taxon>Pseudomonadati</taxon>
        <taxon>Bacteroidota</taxon>
        <taxon>Flavobacteriia</taxon>
        <taxon>Flavobacteriales</taxon>
        <taxon>Flavobacteriaceae</taxon>
        <taxon>Flavobacterium</taxon>
    </lineage>
</organism>
<keyword evidence="10" id="KW-0812">Transmembrane</keyword>
<dbReference type="GO" id="GO:0000155">
    <property type="term" value="F:phosphorelay sensor kinase activity"/>
    <property type="evidence" value="ECO:0007669"/>
    <property type="project" value="InterPro"/>
</dbReference>
<keyword evidence="8" id="KW-0902">Two-component regulatory system</keyword>
<evidence type="ECO:0000256" key="2">
    <source>
        <dbReference type="ARBA" id="ARBA00012438"/>
    </source>
</evidence>
<dbReference type="Pfam" id="PF07730">
    <property type="entry name" value="HisKA_3"/>
    <property type="match status" value="1"/>
</dbReference>
<feature type="signal peptide" evidence="11">
    <location>
        <begin position="1"/>
        <end position="19"/>
    </location>
</feature>
<dbReference type="EC" id="2.7.13.3" evidence="2"/>
<dbReference type="InterPro" id="IPR011712">
    <property type="entry name" value="Sig_transdc_His_kin_sub3_dim/P"/>
</dbReference>
<sequence>MKIRHFLTFLILLSFSVYSQDPKIESLRKLSIDSLKKLAKERAKLPTDTILVDIYSVLSGKNLYKDNIESKKYATIAYKLASKIKDEDGMASGRNDLALIELSNGNANKAYEMLKTNLKYYSSVNNFFDLGTNYLNIGVVHGSQAQYQKAIENIEKAIFYYKKSKAPNTRLAGCYGMLGNAYSCIPDMEKSIKNYLKADKLETEINDKISILNNIGKAYSDFKKYDLSIQYYQKALLVNDKIKSPYHYMNTMLYIGELYLKLSNPKKAISYLEKGKYYAEKENHLENKILINRNLSEAYSILGDYKSSLIYLKKYTELKDTLNKKSNTAAVKEIEAKFELERQDAKLTLLENQKKLNEADLKKSKIVMVLGATVLLLFIILSWYWYKRHKIKTLLNLQQKEQFKTELKLKEVESTLEGQLAERKRLAQELHDGLGANLAGIKLSVINHFNKLGDKNESLIKDLDGVCNDVRLMSHNLIPPEFSKDTFEQIIKRLIQNYASQTQTKLHLNIDGSKDLEKMTIHQKTLLYRILQEIVTNAFKHANCSSISLLVTAFNDYINIIVEDNGIGFDTTKQFEGIGLKNIRERIKDLNSYLTIDSSPGRGTVLQFDIPI</sequence>
<feature type="domain" description="Histidine kinase" evidence="12">
    <location>
        <begin position="425"/>
        <end position="612"/>
    </location>
</feature>
<dbReference type="Gene3D" id="1.25.40.10">
    <property type="entry name" value="Tetratricopeptide repeat domain"/>
    <property type="match status" value="2"/>
</dbReference>
<dbReference type="InterPro" id="IPR036890">
    <property type="entry name" value="HATPase_C_sf"/>
</dbReference>
<dbReference type="GO" id="GO:0046983">
    <property type="term" value="F:protein dimerization activity"/>
    <property type="evidence" value="ECO:0007669"/>
    <property type="project" value="InterPro"/>
</dbReference>
<dbReference type="Gene3D" id="1.20.5.1930">
    <property type="match status" value="1"/>
</dbReference>
<dbReference type="PROSITE" id="PS50005">
    <property type="entry name" value="TPR"/>
    <property type="match status" value="1"/>
</dbReference>
<evidence type="ECO:0000256" key="9">
    <source>
        <dbReference type="PROSITE-ProRule" id="PRU00339"/>
    </source>
</evidence>
<keyword evidence="3" id="KW-0597">Phosphoprotein</keyword>